<dbReference type="EMBL" id="QSRK01000048">
    <property type="protein sequence ID" value="RGL08168.1"/>
    <property type="molecule type" value="Genomic_DNA"/>
</dbReference>
<evidence type="ECO:0000313" key="6">
    <source>
        <dbReference type="Proteomes" id="UP000260795"/>
    </source>
</evidence>
<dbReference type="Proteomes" id="UP000260795">
    <property type="component" value="Unassembled WGS sequence"/>
</dbReference>
<keyword evidence="3" id="KW-0808">Transferase</keyword>
<evidence type="ECO:0000313" key="2">
    <source>
        <dbReference type="EMBL" id="CUQ27977.1"/>
    </source>
</evidence>
<dbReference type="EMBL" id="CZAO01000024">
    <property type="protein sequence ID" value="CUQ27977.1"/>
    <property type="molecule type" value="Genomic_DNA"/>
</dbReference>
<reference evidence="6 7" key="2">
    <citation type="submission" date="2018-08" db="EMBL/GenBank/DDBJ databases">
        <title>A genome reference for cultivated species of the human gut microbiota.</title>
        <authorList>
            <person name="Zou Y."/>
            <person name="Xue W."/>
            <person name="Luo G."/>
        </authorList>
    </citation>
    <scope>NUCLEOTIDE SEQUENCE [LARGE SCALE GENOMIC DNA]</scope>
    <source>
        <strain evidence="4 7">AF17-20</strain>
        <strain evidence="3 6">TF08-13</strain>
    </source>
</reference>
<evidence type="ECO:0000313" key="7">
    <source>
        <dbReference type="Proteomes" id="UP000284022"/>
    </source>
</evidence>
<dbReference type="RefSeq" id="WP_057254132.1">
    <property type="nucleotide sequence ID" value="NZ_BAABZM010000001.1"/>
</dbReference>
<reference evidence="2 5" key="1">
    <citation type="submission" date="2015-09" db="EMBL/GenBank/DDBJ databases">
        <authorList>
            <consortium name="Pathogen Informatics"/>
        </authorList>
    </citation>
    <scope>NUCLEOTIDE SEQUENCE [LARGE SCALE GENOMIC DNA]</scope>
    <source>
        <strain evidence="2 5">2789STDY5834898</strain>
    </source>
</reference>
<proteinExistence type="predicted"/>
<evidence type="ECO:0000313" key="3">
    <source>
        <dbReference type="EMBL" id="RGL08168.1"/>
    </source>
</evidence>
<name>A0A174D564_BACUN</name>
<dbReference type="GO" id="GO:0016740">
    <property type="term" value="F:transferase activity"/>
    <property type="evidence" value="ECO:0007669"/>
    <property type="project" value="UniProtKB-KW"/>
</dbReference>
<feature type="domain" description="Polysaccharide pyruvyl transferase" evidence="1">
    <location>
        <begin position="13"/>
        <end position="295"/>
    </location>
</feature>
<organism evidence="3 6">
    <name type="scientific">Bacteroides uniformis</name>
    <dbReference type="NCBI Taxonomy" id="820"/>
    <lineage>
        <taxon>Bacteria</taxon>
        <taxon>Pseudomonadati</taxon>
        <taxon>Bacteroidota</taxon>
        <taxon>Bacteroidia</taxon>
        <taxon>Bacteroidales</taxon>
        <taxon>Bacteroidaceae</taxon>
        <taxon>Bacteroides</taxon>
    </lineage>
</organism>
<dbReference type="Pfam" id="PF04230">
    <property type="entry name" value="PS_pyruv_trans"/>
    <property type="match status" value="1"/>
</dbReference>
<evidence type="ECO:0000313" key="4">
    <source>
        <dbReference type="EMBL" id="RGU40703.1"/>
    </source>
</evidence>
<evidence type="ECO:0000259" key="1">
    <source>
        <dbReference type="Pfam" id="PF04230"/>
    </source>
</evidence>
<accession>A0A174D564</accession>
<evidence type="ECO:0000313" key="5">
    <source>
        <dbReference type="Proteomes" id="UP000095766"/>
    </source>
</evidence>
<protein>
    <submittedName>
        <fullName evidence="2 3">Polysaccharide pyruvyl transferase</fullName>
    </submittedName>
</protein>
<dbReference type="Proteomes" id="UP000095766">
    <property type="component" value="Unassembled WGS sequence"/>
</dbReference>
<dbReference type="InterPro" id="IPR007345">
    <property type="entry name" value="Polysacch_pyruvyl_Trfase"/>
</dbReference>
<sequence>MDIGIITHYDVHNHGALLQLNALCKVLKKMGYEATALRFEKNYDFLGIELKDKYNISLRSIPYYCTYLAQKGLGRTWYNVQKKRILDKFKIQEGIVGEYYTQYKSMKAVIIGSDEIFALHTGPTPVFWGYALPSDNVFAYAGCFGPTTITDIQAKRCESFVRGGLENLTALSVRDRNSHDIIEKLIGQDVEIVCDPVLLYGYKDELQTLPKVVQKPYLLVYAYDNNMNNIQEVQAIKKYAKARGLQIVSPGFYHDWCDKNINVDPVTLLSYFRDAQCVVTDTFHGSVMSILVNAELAVILRNNSNKLGYLLEEYTLSKRIISEDRGLNELFSEEIDWEKVNAHLLKKRESSMAYLTNCLSK</sequence>
<dbReference type="AlphaFoldDB" id="A0A174D564"/>
<dbReference type="Proteomes" id="UP000284022">
    <property type="component" value="Unassembled WGS sequence"/>
</dbReference>
<gene>
    <name evidence="4" type="ORF">DWW83_03840</name>
    <name evidence="3" type="ORF">DXC80_19170</name>
    <name evidence="2" type="ORF">ERS852510_03770</name>
</gene>
<dbReference type="EMBL" id="QRXV01000003">
    <property type="protein sequence ID" value="RGU40703.1"/>
    <property type="molecule type" value="Genomic_DNA"/>
</dbReference>